<evidence type="ECO:0000313" key="2">
    <source>
        <dbReference type="Proteomes" id="UP001220962"/>
    </source>
</evidence>
<dbReference type="Proteomes" id="UP001220962">
    <property type="component" value="Chromosome"/>
</dbReference>
<dbReference type="RefSeq" id="WP_205054142.1">
    <property type="nucleotide sequence ID" value="NZ_CP118101.1"/>
</dbReference>
<organism evidence="1 2">
    <name type="scientific">Paenibacillus urinalis</name>
    <dbReference type="NCBI Taxonomy" id="521520"/>
    <lineage>
        <taxon>Bacteria</taxon>
        <taxon>Bacillati</taxon>
        <taxon>Bacillota</taxon>
        <taxon>Bacilli</taxon>
        <taxon>Bacillales</taxon>
        <taxon>Paenibacillaceae</taxon>
        <taxon>Paenibacillus</taxon>
    </lineage>
</organism>
<reference evidence="1" key="1">
    <citation type="submission" date="2023-02" db="EMBL/GenBank/DDBJ databases">
        <title>Pathogen: clinical or host-associated sample.</title>
        <authorList>
            <person name="Hergert J."/>
            <person name="Casey R."/>
            <person name="Wagner J."/>
            <person name="Young E.L."/>
            <person name="Oakeson K.F."/>
        </authorList>
    </citation>
    <scope>NUCLEOTIDE SEQUENCE</scope>
    <source>
        <strain evidence="1">2022CK-00830</strain>
    </source>
</reference>
<sequence length="165" mass="19362">MSLDKYKKMTPEEFKSLNDEEFEEYLKLRQEDFPRHHRKLGEITVDTVLTPGEAIDIAKRYHQEHGLDGTVDERIESLLFDEAYTFRINPDDRENDDIRPAWRVTVDLEPNPFLFEDYTLIVSDPDKAVMGMLDANGHPVSEGNEFTDEDIEYIMSDEETEKDKE</sequence>
<accession>A0AAX3N172</accession>
<dbReference type="EMBL" id="CP118101">
    <property type="protein sequence ID" value="WDH83456.1"/>
    <property type="molecule type" value="Genomic_DNA"/>
</dbReference>
<evidence type="ECO:0000313" key="1">
    <source>
        <dbReference type="EMBL" id="WDH83456.1"/>
    </source>
</evidence>
<name>A0AAX3N172_9BACL</name>
<gene>
    <name evidence="1" type="ORF">PUW23_04210</name>
</gene>
<dbReference type="AlphaFoldDB" id="A0AAX3N172"/>
<proteinExistence type="predicted"/>
<protein>
    <submittedName>
        <fullName evidence="1">Uncharacterized protein</fullName>
    </submittedName>
</protein>